<gene>
    <name evidence="10" type="primary">bfr_2</name>
    <name evidence="10" type="ORF">CUZ56_02801</name>
</gene>
<feature type="binding site" evidence="8">
    <location>
        <position position="18"/>
    </location>
    <ligand>
        <name>Fe cation</name>
        <dbReference type="ChEBI" id="CHEBI:24875"/>
        <label>1</label>
    </ligand>
</feature>
<dbReference type="OrthoDB" id="9800505at2"/>
<feature type="binding site" evidence="8">
    <location>
        <position position="50"/>
    </location>
    <ligand>
        <name>Fe cation</name>
        <dbReference type="ChEBI" id="CHEBI:24875"/>
        <label>3</label>
    </ligand>
</feature>
<keyword evidence="6 7" id="KW-0408">Iron</keyword>
<dbReference type="EMBL" id="PQSP01000010">
    <property type="protein sequence ID" value="RUS65715.1"/>
    <property type="molecule type" value="Genomic_DNA"/>
</dbReference>
<sequence>MQSDPKVIEHLNAQVKCELTAVNQYFVHYRMYEHWGLDRLAKKEREESIEEMQHLDKLMKRIFMLDGLPNLQDQHKLMIGENVKETLECDLKLEYAAQAACKAGMDYCDSVHDYVSRDLLKDLLIDTEGHIDYLETQLSVIEKVGIQNYIQSQLPQLDEA</sequence>
<dbReference type="Pfam" id="PF00210">
    <property type="entry name" value="Ferritin"/>
    <property type="match status" value="1"/>
</dbReference>
<dbReference type="InterPro" id="IPR009040">
    <property type="entry name" value="Ferritin-like_diiron"/>
</dbReference>
<feature type="binding site" evidence="8">
    <location>
        <position position="54"/>
    </location>
    <ligand>
        <name>Fe cation</name>
        <dbReference type="ChEBI" id="CHEBI:24875"/>
        <label>1</label>
    </ligand>
</feature>
<dbReference type="GO" id="GO:0004322">
    <property type="term" value="F:ferroxidase activity"/>
    <property type="evidence" value="ECO:0007669"/>
    <property type="project" value="UniProtKB-ARBA"/>
</dbReference>
<dbReference type="PROSITE" id="PS50905">
    <property type="entry name" value="FERRITIN_LIKE"/>
    <property type="match status" value="1"/>
</dbReference>
<keyword evidence="4" id="KW-0349">Heme</keyword>
<feature type="binding site" evidence="8">
    <location>
        <position position="94"/>
    </location>
    <ligand>
        <name>Fe cation</name>
        <dbReference type="ChEBI" id="CHEBI:24875"/>
        <label>2</label>
    </ligand>
</feature>
<evidence type="ECO:0000313" key="11">
    <source>
        <dbReference type="Proteomes" id="UP000286947"/>
    </source>
</evidence>
<evidence type="ECO:0000256" key="6">
    <source>
        <dbReference type="ARBA" id="ARBA00023004"/>
    </source>
</evidence>
<dbReference type="SUPFAM" id="SSF47240">
    <property type="entry name" value="Ferritin-like"/>
    <property type="match status" value="1"/>
</dbReference>
<comment type="caution">
    <text evidence="10">The sequence shown here is derived from an EMBL/GenBank/DDBJ whole genome shotgun (WGS) entry which is preliminary data.</text>
</comment>
<dbReference type="RefSeq" id="WP_126980960.1">
    <property type="nucleotide sequence ID" value="NZ_PQSP01000010.1"/>
</dbReference>
<dbReference type="GO" id="GO:0020037">
    <property type="term" value="F:heme binding"/>
    <property type="evidence" value="ECO:0007669"/>
    <property type="project" value="TreeGrafter"/>
</dbReference>
<dbReference type="PANTHER" id="PTHR30295">
    <property type="entry name" value="BACTERIOFERRITIN"/>
    <property type="match status" value="1"/>
</dbReference>
<dbReference type="NCBIfam" id="TIGR00754">
    <property type="entry name" value="bfr"/>
    <property type="match status" value="1"/>
</dbReference>
<name>A0A433SAG3_9BURK</name>
<feature type="binding site" evidence="8">
    <location>
        <position position="51"/>
    </location>
    <ligand>
        <name>Fe cation</name>
        <dbReference type="ChEBI" id="CHEBI:24875"/>
        <label>2</label>
    </ligand>
</feature>
<keyword evidence="11" id="KW-1185">Reference proteome</keyword>
<dbReference type="Proteomes" id="UP000286947">
    <property type="component" value="Unassembled WGS sequence"/>
</dbReference>
<dbReference type="PRINTS" id="PR00601">
    <property type="entry name" value="BACFERRITIN"/>
</dbReference>
<dbReference type="InterPro" id="IPR009078">
    <property type="entry name" value="Ferritin-like_SF"/>
</dbReference>
<dbReference type="PANTHER" id="PTHR30295:SF0">
    <property type="entry name" value="BACTERIOFERRITIN"/>
    <property type="match status" value="1"/>
</dbReference>
<feature type="binding site" evidence="8">
    <location>
        <position position="51"/>
    </location>
    <ligand>
        <name>Fe cation</name>
        <dbReference type="ChEBI" id="CHEBI:24875"/>
        <label>1</label>
    </ligand>
</feature>
<evidence type="ECO:0000256" key="8">
    <source>
        <dbReference type="PIRSR" id="PIRSR002560-1"/>
    </source>
</evidence>
<reference evidence="10 11" key="1">
    <citation type="submission" date="2018-01" db="EMBL/GenBank/DDBJ databases">
        <title>Saezia sanguinis gen. nov., sp. nov., in the order Burkholderiales isolated from human blood.</title>
        <authorList>
            <person name="Medina-Pascual M.J."/>
            <person name="Valdezate S."/>
            <person name="Monzon S."/>
            <person name="Cuesta I."/>
            <person name="Carrasco G."/>
            <person name="Villalon P."/>
            <person name="Saez-Nieto J.A."/>
        </authorList>
    </citation>
    <scope>NUCLEOTIDE SEQUENCE [LARGE SCALE GENOMIC DNA]</scope>
    <source>
        <strain evidence="10 11">CNM695-12</strain>
    </source>
</reference>
<dbReference type="InterPro" id="IPR008331">
    <property type="entry name" value="Ferritin_DPS_dom"/>
</dbReference>
<feature type="binding site" evidence="8">
    <location>
        <position position="130"/>
    </location>
    <ligand>
        <name>Fe cation</name>
        <dbReference type="ChEBI" id="CHEBI:24875"/>
        <label>2</label>
    </ligand>
</feature>
<evidence type="ECO:0000256" key="3">
    <source>
        <dbReference type="ARBA" id="ARBA00022434"/>
    </source>
</evidence>
<dbReference type="PIRSF" id="PIRSF002560">
    <property type="entry name" value="Bacterioferritin"/>
    <property type="match status" value="1"/>
</dbReference>
<protein>
    <recommendedName>
        <fullName evidence="7">Bacterioferritin</fullName>
    </recommendedName>
</protein>
<evidence type="ECO:0000256" key="5">
    <source>
        <dbReference type="ARBA" id="ARBA00022723"/>
    </source>
</evidence>
<keyword evidence="5 7" id="KW-0479">Metal-binding</keyword>
<dbReference type="Gene3D" id="1.20.1260.10">
    <property type="match status" value="1"/>
</dbReference>
<dbReference type="GO" id="GO:0006879">
    <property type="term" value="P:intracellular iron ion homeostasis"/>
    <property type="evidence" value="ECO:0007669"/>
    <property type="project" value="UniProtKB-KW"/>
</dbReference>
<accession>A0A433SAG3</accession>
<keyword evidence="3 7" id="KW-0409">Iron storage</keyword>
<evidence type="ECO:0000259" key="9">
    <source>
        <dbReference type="PROSITE" id="PS50905"/>
    </source>
</evidence>
<evidence type="ECO:0000256" key="4">
    <source>
        <dbReference type="ARBA" id="ARBA00022617"/>
    </source>
</evidence>
<dbReference type="FunFam" id="1.20.1260.10:FF:000005">
    <property type="entry name" value="Bacterioferritin"/>
    <property type="match status" value="1"/>
</dbReference>
<dbReference type="GO" id="GO:0140315">
    <property type="term" value="F:iron ion sequestering activity"/>
    <property type="evidence" value="ECO:0007669"/>
    <property type="project" value="UniProtKB-ARBA"/>
</dbReference>
<comment type="cofactor">
    <cofactor evidence="1">
        <name>heme b</name>
        <dbReference type="ChEBI" id="CHEBI:60344"/>
    </cofactor>
</comment>
<organism evidence="10 11">
    <name type="scientific">Saezia sanguinis</name>
    <dbReference type="NCBI Taxonomy" id="1965230"/>
    <lineage>
        <taxon>Bacteria</taxon>
        <taxon>Pseudomonadati</taxon>
        <taxon>Pseudomonadota</taxon>
        <taxon>Betaproteobacteria</taxon>
        <taxon>Burkholderiales</taxon>
        <taxon>Saeziaceae</taxon>
        <taxon>Saezia</taxon>
    </lineage>
</organism>
<evidence type="ECO:0000256" key="1">
    <source>
        <dbReference type="ARBA" id="ARBA00001970"/>
    </source>
</evidence>
<dbReference type="GO" id="GO:0006826">
    <property type="term" value="P:iron ion transport"/>
    <property type="evidence" value="ECO:0007669"/>
    <property type="project" value="InterPro"/>
</dbReference>
<dbReference type="AlphaFoldDB" id="A0A433SAG3"/>
<evidence type="ECO:0000313" key="10">
    <source>
        <dbReference type="EMBL" id="RUS65715.1"/>
    </source>
</evidence>
<dbReference type="InterPro" id="IPR012347">
    <property type="entry name" value="Ferritin-like"/>
</dbReference>
<dbReference type="InterPro" id="IPR002024">
    <property type="entry name" value="Bacterioferritin"/>
</dbReference>
<feature type="domain" description="Ferritin-like diiron" evidence="9">
    <location>
        <begin position="1"/>
        <end position="145"/>
    </location>
</feature>
<keyword evidence="10" id="KW-0560">Oxidoreductase</keyword>
<dbReference type="CDD" id="cd00907">
    <property type="entry name" value="Bacterioferritin"/>
    <property type="match status" value="1"/>
</dbReference>
<evidence type="ECO:0000256" key="7">
    <source>
        <dbReference type="PIRNR" id="PIRNR002560"/>
    </source>
</evidence>
<comment type="similarity">
    <text evidence="2 7">Belongs to the bacterioferritin family.</text>
</comment>
<proteinExistence type="inferred from homology"/>
<dbReference type="GO" id="GO:0005829">
    <property type="term" value="C:cytosol"/>
    <property type="evidence" value="ECO:0007669"/>
    <property type="project" value="TreeGrafter"/>
</dbReference>
<dbReference type="GO" id="GO:0008199">
    <property type="term" value="F:ferric iron binding"/>
    <property type="evidence" value="ECO:0007669"/>
    <property type="project" value="InterPro"/>
</dbReference>
<feature type="binding site" description="axial binding residue" evidence="8">
    <location>
        <position position="52"/>
    </location>
    <ligand>
        <name>heme b</name>
        <dbReference type="ChEBI" id="CHEBI:60344"/>
        <note>ligand shared between dimeric partners</note>
    </ligand>
    <ligandPart>
        <name>Fe</name>
        <dbReference type="ChEBI" id="CHEBI:18248"/>
    </ligandPart>
</feature>
<evidence type="ECO:0000256" key="2">
    <source>
        <dbReference type="ARBA" id="ARBA00008093"/>
    </source>
</evidence>